<protein>
    <submittedName>
        <fullName evidence="1">Uu.00g041830.m01.CDS01</fullName>
    </submittedName>
</protein>
<organism evidence="1 2">
    <name type="scientific">Anthostomella pinea</name>
    <dbReference type="NCBI Taxonomy" id="933095"/>
    <lineage>
        <taxon>Eukaryota</taxon>
        <taxon>Fungi</taxon>
        <taxon>Dikarya</taxon>
        <taxon>Ascomycota</taxon>
        <taxon>Pezizomycotina</taxon>
        <taxon>Sordariomycetes</taxon>
        <taxon>Xylariomycetidae</taxon>
        <taxon>Xylariales</taxon>
        <taxon>Xylariaceae</taxon>
        <taxon>Anthostomella</taxon>
    </lineage>
</organism>
<dbReference type="AlphaFoldDB" id="A0AAI8YE19"/>
<gene>
    <name evidence="1" type="ORF">KHLLAP_LOCUS1798</name>
</gene>
<evidence type="ECO:0000313" key="2">
    <source>
        <dbReference type="Proteomes" id="UP001295740"/>
    </source>
</evidence>
<sequence>MYEWGLRLWENDGDVEILFQLQKTFDIPVVWRERHSKAQRARGGGILSPLIPLVTKHVYPMAILTTDDPVAMDKIKDFVARGTGDRFMAHWRARENEPNGEYRFNLAGALMMGKGARINEYVLSVSRLWFSPIVLYVGATTLDDADIGIPAFKSDLAHLGDLVPRVHCAPRWGSPTPGFRGPGKAEFLVAMDKYRPGTPKGHIKPIMVSAILTARRMEIRRDHERRLERISRRLQPCHRESK</sequence>
<dbReference type="Proteomes" id="UP001295740">
    <property type="component" value="Unassembled WGS sequence"/>
</dbReference>
<proteinExistence type="predicted"/>
<accession>A0AAI8YE19</accession>
<reference evidence="1" key="1">
    <citation type="submission" date="2023-10" db="EMBL/GenBank/DDBJ databases">
        <authorList>
            <person name="Hackl T."/>
        </authorList>
    </citation>
    <scope>NUCLEOTIDE SEQUENCE</scope>
</reference>
<dbReference type="EMBL" id="CAUWAG010000003">
    <property type="protein sequence ID" value="CAJ2501330.1"/>
    <property type="molecule type" value="Genomic_DNA"/>
</dbReference>
<comment type="caution">
    <text evidence="1">The sequence shown here is derived from an EMBL/GenBank/DDBJ whole genome shotgun (WGS) entry which is preliminary data.</text>
</comment>
<evidence type="ECO:0000313" key="1">
    <source>
        <dbReference type="EMBL" id="CAJ2501330.1"/>
    </source>
</evidence>
<keyword evidence="2" id="KW-1185">Reference proteome</keyword>
<name>A0AAI8YE19_9PEZI</name>